<dbReference type="PANTHER" id="PTHR31694:SF26">
    <property type="entry name" value="OS05G0151100 PROTEIN"/>
    <property type="match status" value="1"/>
</dbReference>
<gene>
    <name evidence="1" type="ORF">EV383_2740</name>
</gene>
<dbReference type="InterPro" id="IPR006311">
    <property type="entry name" value="TAT_signal"/>
</dbReference>
<dbReference type="EMBL" id="SHKL01000001">
    <property type="protein sequence ID" value="RZT85853.1"/>
    <property type="molecule type" value="Genomic_DNA"/>
</dbReference>
<dbReference type="Pfam" id="PF13668">
    <property type="entry name" value="Ferritin_2"/>
    <property type="match status" value="1"/>
</dbReference>
<dbReference type="InterPro" id="IPR009078">
    <property type="entry name" value="Ferritin-like_SF"/>
</dbReference>
<protein>
    <submittedName>
        <fullName evidence="1">Ferritin-like protein</fullName>
    </submittedName>
</protein>
<accession>A0A4Q7UZX3</accession>
<sequence length="371" mass="37164">MFDRKFITAAISRSAENPLDRRRFLRAAGLTGLGVAGASVLGAGTASAQDDDSGPISDAAVLNFALNLEYLEAEFYSRALTGEGLPDDLIGGTGRPGSVTGGKKVPFQDDAIRQYATEITDDEKNHVRFLRTALGDAAVARPTIDLQASFNAAAAAAGLIAQGETFDPFANDENFLLGAFIFEDVGVTAYKGAAPLISNKTYLAAAAGILAVESYHAANIRTTILAKGLADSANKISDARDSLDGSDDLDEGVTVGGDSNIVPTDDNSLVFGRTPGQVLNIVYLTPTAATSGGFFPDGVNGALKSSGSGAVAPSGGAETGAGGTAGGTDAGGLLTGAGGVLLGGAGVAAAMAVRNRTTGGVDAAGPRSTGE</sequence>
<keyword evidence="2" id="KW-1185">Reference proteome</keyword>
<dbReference type="PROSITE" id="PS51318">
    <property type="entry name" value="TAT"/>
    <property type="match status" value="1"/>
</dbReference>
<dbReference type="SUPFAM" id="SSF47240">
    <property type="entry name" value="Ferritin-like"/>
    <property type="match status" value="1"/>
</dbReference>
<dbReference type="InterPro" id="IPR052965">
    <property type="entry name" value="Pigment-catalase-like"/>
</dbReference>
<dbReference type="AlphaFoldDB" id="A0A4Q7UZX3"/>
<name>A0A4Q7UZX3_PSEST</name>
<comment type="caution">
    <text evidence="1">The sequence shown here is derived from an EMBL/GenBank/DDBJ whole genome shotgun (WGS) entry which is preliminary data.</text>
</comment>
<organism evidence="1 2">
    <name type="scientific">Pseudonocardia sediminis</name>
    <dbReference type="NCBI Taxonomy" id="1397368"/>
    <lineage>
        <taxon>Bacteria</taxon>
        <taxon>Bacillati</taxon>
        <taxon>Actinomycetota</taxon>
        <taxon>Actinomycetes</taxon>
        <taxon>Pseudonocardiales</taxon>
        <taxon>Pseudonocardiaceae</taxon>
        <taxon>Pseudonocardia</taxon>
    </lineage>
</organism>
<evidence type="ECO:0000313" key="1">
    <source>
        <dbReference type="EMBL" id="RZT85853.1"/>
    </source>
</evidence>
<reference evidence="1 2" key="1">
    <citation type="submission" date="2019-02" db="EMBL/GenBank/DDBJ databases">
        <title>Sequencing the genomes of 1000 actinobacteria strains.</title>
        <authorList>
            <person name="Klenk H.-P."/>
        </authorList>
    </citation>
    <scope>NUCLEOTIDE SEQUENCE [LARGE SCALE GENOMIC DNA]</scope>
    <source>
        <strain evidence="1 2">DSM 45779</strain>
    </source>
</reference>
<proteinExistence type="predicted"/>
<dbReference type="Proteomes" id="UP000291591">
    <property type="component" value="Unassembled WGS sequence"/>
</dbReference>
<evidence type="ECO:0000313" key="2">
    <source>
        <dbReference type="Proteomes" id="UP000291591"/>
    </source>
</evidence>
<dbReference type="PANTHER" id="PTHR31694">
    <property type="entry name" value="DESICCATION-LIKE PROTEIN"/>
    <property type="match status" value="1"/>
</dbReference>